<keyword evidence="1" id="KW-1133">Transmembrane helix</keyword>
<name>A0A2R3QEY6_9BURK</name>
<protein>
    <submittedName>
        <fullName evidence="2">Cellulose biosynthesis protein BcsG</fullName>
    </submittedName>
</protein>
<dbReference type="SUPFAM" id="SSF53649">
    <property type="entry name" value="Alkaline phosphatase-like"/>
    <property type="match status" value="1"/>
</dbReference>
<dbReference type="OrthoDB" id="6965261at2"/>
<dbReference type="EMBL" id="CP027667">
    <property type="protein sequence ID" value="AVO50310.1"/>
    <property type="molecule type" value="Genomic_DNA"/>
</dbReference>
<evidence type="ECO:0000256" key="1">
    <source>
        <dbReference type="SAM" id="Phobius"/>
    </source>
</evidence>
<feature type="transmembrane region" description="Helical" evidence="1">
    <location>
        <begin position="118"/>
        <end position="137"/>
    </location>
</feature>
<feature type="transmembrane region" description="Helical" evidence="1">
    <location>
        <begin position="48"/>
        <end position="69"/>
    </location>
</feature>
<keyword evidence="3" id="KW-1185">Reference proteome</keyword>
<dbReference type="Proteomes" id="UP000237925">
    <property type="component" value="Chromosome"/>
</dbReference>
<feature type="transmembrane region" description="Helical" evidence="1">
    <location>
        <begin position="12"/>
        <end position="36"/>
    </location>
</feature>
<dbReference type="Gene3D" id="3.40.720.10">
    <property type="entry name" value="Alkaline Phosphatase, subunit A"/>
    <property type="match status" value="1"/>
</dbReference>
<sequence>MSFWSFYFLGKVGLYYAGYLGFHWLLNLLLAVAVLWPVASPGVRRARLALALPLAVALLYYDSHLPPIARVLSQTHALAAFSPAYMMELLGRVFSWRVVAGIAVALMAYVLLSRRIRFGTFALLGIVSVPLLPALMAQAPPFPWTPPRQSMAVAAPASGAPTAAAPMHPDERMQAFYTGENQRRPSPEPSAPQAPFDLIVLHVCSLSWDDMEFVGLREHSLMARFDAVFTQFNTAASYSGPAALRLLRGNCGQGSHHSLYEGADPSCYFFPTLEQLGWRTRGLLNHDGKFDGFGQALESRGGLAGKFDSPEGAPIHMRGFDGSPIYADRDVLSRWWQARQQQGSQPVALYYNTVSLHDGNQVPGSKSRSSLDTYKPRLAQLLADFDRFLTELEATGRPVVVVLLPEHGAALRGDRFQISGMREIPNPRITLVPAALKVIGGGRKSSTGTVVVDKPVSYLDLNGLLASLMRDSPFSEAATPLSERVQQLKGTDFVAENDDVVMLRSSVNQYLMRNGKGAWLPYEP</sequence>
<dbReference type="InterPro" id="IPR017744">
    <property type="entry name" value="BcsG"/>
</dbReference>
<reference evidence="2 3" key="1">
    <citation type="submission" date="2018-03" db="EMBL/GenBank/DDBJ databases">
        <title>Genome sequencing of Melaminivora sp.</title>
        <authorList>
            <person name="Kim S.-J."/>
            <person name="Heo J."/>
            <person name="Ahn J.-H."/>
            <person name="Kwon S.-W."/>
        </authorList>
    </citation>
    <scope>NUCLEOTIDE SEQUENCE [LARGE SCALE GENOMIC DNA]</scope>
    <source>
        <strain evidence="2 3">SC2-9</strain>
    </source>
</reference>
<dbReference type="AlphaFoldDB" id="A0A2R3QEY6"/>
<dbReference type="InterPro" id="IPR017850">
    <property type="entry name" value="Alkaline_phosphatase_core_sf"/>
</dbReference>
<gene>
    <name evidence="2" type="primary">bcsG</name>
    <name evidence="2" type="ORF">C6568_14475</name>
</gene>
<keyword evidence="1" id="KW-0472">Membrane</keyword>
<feature type="transmembrane region" description="Helical" evidence="1">
    <location>
        <begin position="89"/>
        <end position="111"/>
    </location>
</feature>
<dbReference type="NCBIfam" id="TIGR03368">
    <property type="entry name" value="cellulose_yhjU"/>
    <property type="match status" value="1"/>
</dbReference>
<organism evidence="2 3">
    <name type="scientific">Melaminivora suipulveris</name>
    <dbReference type="NCBI Taxonomy" id="2109913"/>
    <lineage>
        <taxon>Bacteria</taxon>
        <taxon>Pseudomonadati</taxon>
        <taxon>Pseudomonadota</taxon>
        <taxon>Betaproteobacteria</taxon>
        <taxon>Burkholderiales</taxon>
        <taxon>Comamonadaceae</taxon>
        <taxon>Melaminivora</taxon>
    </lineage>
</organism>
<dbReference type="KEGG" id="mela:C6568_14475"/>
<evidence type="ECO:0000313" key="3">
    <source>
        <dbReference type="Proteomes" id="UP000237925"/>
    </source>
</evidence>
<evidence type="ECO:0000313" key="2">
    <source>
        <dbReference type="EMBL" id="AVO50310.1"/>
    </source>
</evidence>
<keyword evidence="1" id="KW-0812">Transmembrane</keyword>
<dbReference type="Pfam" id="PF11658">
    <property type="entry name" value="CBP_BcsG"/>
    <property type="match status" value="1"/>
</dbReference>
<proteinExistence type="predicted"/>
<accession>A0A2R3QEY6</accession>